<keyword evidence="2" id="KW-1133">Transmembrane helix</keyword>
<organism evidence="3 4">
    <name type="scientific">Helicobacter pylori (strain P12)</name>
    <dbReference type="NCBI Taxonomy" id="570508"/>
    <lineage>
        <taxon>Bacteria</taxon>
        <taxon>Pseudomonadati</taxon>
        <taxon>Campylobacterota</taxon>
        <taxon>Epsilonproteobacteria</taxon>
        <taxon>Campylobacterales</taxon>
        <taxon>Helicobacteraceae</taxon>
        <taxon>Helicobacter</taxon>
    </lineage>
</organism>
<evidence type="ECO:0000313" key="4">
    <source>
        <dbReference type="Proteomes" id="UP000008198"/>
    </source>
</evidence>
<evidence type="ECO:0000313" key="3">
    <source>
        <dbReference type="EMBL" id="ACJ08246.1"/>
    </source>
</evidence>
<keyword evidence="2" id="KW-0472">Membrane</keyword>
<feature type="region of interest" description="Disordered" evidence="1">
    <location>
        <begin position="118"/>
        <end position="146"/>
    </location>
</feature>
<sequence length="278" mass="32339">MSKSAIFVVSGFLAFLLYALLLYGLLLERHNKEAEKILLDLGKKNEQAIDLNLEDLPSDEKKDEKAAEKAAEKAEEKKDEKVVEKHATDKEGDFIDPKEQEESLENIFSSLNDFQEKTDTNAQKDEQKNEQEEEQRRLKEQQRLRKNQKNQEMLKGLQQNLDQFAQKLESVKNKTLDLQIPKQDGVDEKAYQEWYAQIYQILYKGWKGVFYHKASVSALIMITKDGEFDYTILSYSDFKDYNNSVMTLLNDLKKVDFPPYPGGNMISIQVNFTTKEEQ</sequence>
<dbReference type="Pfam" id="PF13103">
    <property type="entry name" value="TonB_2"/>
    <property type="match status" value="1"/>
</dbReference>
<dbReference type="HOGENOM" id="CLU_092372_0_0_7"/>
<keyword evidence="2" id="KW-0812">Transmembrane</keyword>
<dbReference type="KEGG" id="hpp:HPP12_1094"/>
<protein>
    <recommendedName>
        <fullName evidence="5">Energy transducer TonB</fullName>
    </recommendedName>
</protein>
<reference evidence="3 4" key="2">
    <citation type="journal article" date="2010" name="Nucleic Acids Res.">
        <title>Strain-specific genes of Helicobacter pylori: genome evolution driven by a novel type IV secretion system and genomic island transfer.</title>
        <authorList>
            <person name="Fischer W."/>
            <person name="Windhager L."/>
            <person name="Rohrer S."/>
            <person name="Zeiller M."/>
            <person name="Karnholz A."/>
            <person name="Hoffmann R."/>
            <person name="Zimmer R."/>
            <person name="Haas R."/>
        </authorList>
    </citation>
    <scope>NUCLEOTIDE SEQUENCE [LARGE SCALE GENOMIC DNA]</scope>
    <source>
        <strain evidence="3 4">P12</strain>
    </source>
</reference>
<name>B6JMW8_HELP2</name>
<dbReference type="Proteomes" id="UP000008198">
    <property type="component" value="Chromosome"/>
</dbReference>
<evidence type="ECO:0008006" key="5">
    <source>
        <dbReference type="Google" id="ProtNLM"/>
    </source>
</evidence>
<evidence type="ECO:0000256" key="2">
    <source>
        <dbReference type="SAM" id="Phobius"/>
    </source>
</evidence>
<accession>B6JMW8</accession>
<proteinExistence type="predicted"/>
<gene>
    <name evidence="3" type="ordered locus">HPP12_1094</name>
</gene>
<evidence type="ECO:0000256" key="1">
    <source>
        <dbReference type="SAM" id="MobiDB-lite"/>
    </source>
</evidence>
<feature type="compositionally biased region" description="Basic and acidic residues" evidence="1">
    <location>
        <begin position="58"/>
        <end position="99"/>
    </location>
</feature>
<feature type="region of interest" description="Disordered" evidence="1">
    <location>
        <begin position="52"/>
        <end position="99"/>
    </location>
</feature>
<reference evidence="4" key="1">
    <citation type="submission" date="2008-10" db="EMBL/GenBank/DDBJ databases">
        <title>The complete genome sequence of Helicobacter pylori strain P12.</title>
        <authorList>
            <person name="Fischer W."/>
            <person name="Windhager L."/>
            <person name="Karnholz A."/>
            <person name="Zeiller M."/>
            <person name="Zimmer R."/>
            <person name="Haas R."/>
        </authorList>
    </citation>
    <scope>NUCLEOTIDE SEQUENCE [LARGE SCALE GENOMIC DNA]</scope>
    <source>
        <strain evidence="4">P12</strain>
    </source>
</reference>
<dbReference type="AlphaFoldDB" id="B6JMW8"/>
<feature type="compositionally biased region" description="Basic and acidic residues" evidence="1">
    <location>
        <begin position="118"/>
        <end position="143"/>
    </location>
</feature>
<feature type="transmembrane region" description="Helical" evidence="2">
    <location>
        <begin position="6"/>
        <end position="26"/>
    </location>
</feature>
<dbReference type="EMBL" id="CP001217">
    <property type="protein sequence ID" value="ACJ08246.1"/>
    <property type="molecule type" value="Genomic_DNA"/>
</dbReference>